<evidence type="ECO:0000256" key="2">
    <source>
        <dbReference type="ARBA" id="ARBA00022801"/>
    </source>
</evidence>
<dbReference type="PANTHER" id="PTHR31793">
    <property type="entry name" value="4-HYDROXYBENZOYL-COA THIOESTERASE FAMILY MEMBER"/>
    <property type="match status" value="1"/>
</dbReference>
<dbReference type="RefSeq" id="WP_153652050.1">
    <property type="nucleotide sequence ID" value="NZ_CP045737.1"/>
</dbReference>
<reference evidence="3 4" key="1">
    <citation type="submission" date="2019-11" db="EMBL/GenBank/DDBJ databases">
        <authorList>
            <person name="Li J."/>
        </authorList>
    </citation>
    <scope>NUCLEOTIDE SEQUENCE [LARGE SCALE GENOMIC DNA]</scope>
    <source>
        <strain evidence="3 4">MF47</strain>
    </source>
</reference>
<evidence type="ECO:0000313" key="3">
    <source>
        <dbReference type="EMBL" id="QGG40779.1"/>
    </source>
</evidence>
<protein>
    <submittedName>
        <fullName evidence="3">Uncharacterized protein</fullName>
    </submittedName>
</protein>
<organism evidence="3 4">
    <name type="scientific">Aeromicrobium yanjiei</name>
    <dbReference type="NCBI Taxonomy" id="2662028"/>
    <lineage>
        <taxon>Bacteria</taxon>
        <taxon>Bacillati</taxon>
        <taxon>Actinomycetota</taxon>
        <taxon>Actinomycetes</taxon>
        <taxon>Propionibacteriales</taxon>
        <taxon>Nocardioidaceae</taxon>
        <taxon>Aeromicrobium</taxon>
    </lineage>
</organism>
<dbReference type="Pfam" id="PF13279">
    <property type="entry name" value="4HBT_2"/>
    <property type="match status" value="1"/>
</dbReference>
<dbReference type="EMBL" id="CP045737">
    <property type="protein sequence ID" value="QGG40779.1"/>
    <property type="molecule type" value="Genomic_DNA"/>
</dbReference>
<dbReference type="InterPro" id="IPR050563">
    <property type="entry name" value="4-hydroxybenzoyl-CoA_TE"/>
</dbReference>
<gene>
    <name evidence="3" type="ORF">GEV26_05045</name>
</gene>
<dbReference type="InterPro" id="IPR029069">
    <property type="entry name" value="HotDog_dom_sf"/>
</dbReference>
<keyword evidence="2" id="KW-0378">Hydrolase</keyword>
<dbReference type="Proteomes" id="UP000392064">
    <property type="component" value="Chromosome"/>
</dbReference>
<evidence type="ECO:0000313" key="4">
    <source>
        <dbReference type="Proteomes" id="UP000392064"/>
    </source>
</evidence>
<dbReference type="AlphaFoldDB" id="A0A5Q2MGC0"/>
<dbReference type="CDD" id="cd00586">
    <property type="entry name" value="4HBT"/>
    <property type="match status" value="1"/>
</dbReference>
<dbReference type="KEGG" id="aef:GEV26_05045"/>
<accession>A0A5Q2MGC0</accession>
<proteinExistence type="inferred from homology"/>
<comment type="similarity">
    <text evidence="1">Belongs to the 4-hydroxybenzoyl-CoA thioesterase family.</text>
</comment>
<dbReference type="SUPFAM" id="SSF54637">
    <property type="entry name" value="Thioesterase/thiol ester dehydrase-isomerase"/>
    <property type="match status" value="2"/>
</dbReference>
<keyword evidence="4" id="KW-1185">Reference proteome</keyword>
<dbReference type="GO" id="GO:0047617">
    <property type="term" value="F:fatty acyl-CoA hydrolase activity"/>
    <property type="evidence" value="ECO:0007669"/>
    <property type="project" value="TreeGrafter"/>
</dbReference>
<dbReference type="PANTHER" id="PTHR31793:SF27">
    <property type="entry name" value="NOVEL THIOESTERASE SUPERFAMILY DOMAIN AND SAPOSIN A-TYPE DOMAIN CONTAINING PROTEIN (0610012H03RIK)"/>
    <property type="match status" value="1"/>
</dbReference>
<name>A0A5Q2MGC0_9ACTN</name>
<dbReference type="Gene3D" id="3.10.129.10">
    <property type="entry name" value="Hotdog Thioesterase"/>
    <property type="match status" value="2"/>
</dbReference>
<sequence>MPVDSHTYELPMRWADLDSLNHVNNVVYLDYAAEARAALVDAGLPVDDGAVAEMTVRFLRPMALGHDPVRVESRLTDAGLTQDVCVVRDGQRTDHAQVVTSFAPREDAVPRVHAEPKDVRVRRADLDASGVVRPTKVFELFQEIRVLHVATRIDVLLPGSFVVGTSRVALRRSIVWRDQPYTAGTWISRVGQASFEIRCEITDGTHVLADSTTTLVGFDLATQSSRRFGDLERAQLLALVQD</sequence>
<evidence type="ECO:0000256" key="1">
    <source>
        <dbReference type="ARBA" id="ARBA00005953"/>
    </source>
</evidence>